<protein>
    <recommendedName>
        <fullName evidence="6">Fibronectin type-III domain-containing protein</fullName>
    </recommendedName>
</protein>
<dbReference type="InterPro" id="IPR044060">
    <property type="entry name" value="Bacterial_rp_domain"/>
</dbReference>
<dbReference type="SUPFAM" id="SSF49265">
    <property type="entry name" value="Fibronectin type III"/>
    <property type="match status" value="1"/>
</dbReference>
<sequence>MGILQINRVMKKLIVSSIVLAIVILFVHIPYSFSDDSNPTLGVLVDFGKNEQENQFEIDGWNQVIRHPQYTTYVNPDGNPQHAGITDTRNTPDKHLPYIGIKGTTPIHFQYGQKIVATFYNATGQSRRIMARISFSDKDSPKGATFDTPWNTMYYEEREGYLTLDGHQTGELIFNITDQAHINAPLALPTEGFHDVVNINIAHDYDSSFGEIVLTKIELKNADITPPLSPINLKAHLTSLSQDTDNNLVELTWNQPPDPPGSNNADPSGISRYFIYRNGELYDTVNSDWTIYWGENIQYIDSNVASNTTYHYSVTAIDNTKNGYYPSPANDFQARLGNESAPATTSITTPTVTSDSLINPFEDLEYLGGFTLPTDSDWEYGGQGLTFYPKGNPNYNPATEFPGSLYGIGHDHRIEISEISIPKPTKTLNTSNMLRARTLKPFVNIWPRVYNGDWLPAGSVSNGVGIAYHPSMNGVLEGIYYGLYKSYSTSLTAPAHGYFNMALTDSIGAWHIGGPLGSSERVDVRYTGKFIVAVPQNWADQYTGGRSLLVGLGWPISGHGWPSCGPTLYATAPWERGHLPENGGFVSAVKLLGYEPTDEMEHWDTNWTPMSANDGAVWLETGQKSALVFVGIRPNGDVWYGGEDGDSAELSDQDIPSTTHSMIRGYNSSQTKCMLKFYNPVELGKVAKGEIESWEPKAYYSIDITNTLIKKDEQYPSMSAIAYDNVNGYLYLAESSGEDSQPVIHVWKVGTLSVKHTLTVNTSGSGTGVVTSDLQGIDCPSDCSEAYKQGTILTLAATPNPDSLFDGWSGDCTGTNACTITIDSTKEVLATFKEIPTYTIHASAGEGGTISPNGEIRITQGTDKTFTVTPNTGYQITQVVVDGIAQGSITTYTFTNVQMNHTIEAQFQPSLTTYTIHASAGEGGTITPNGEIHITQGTDKTFTVTPNAGYQITQLVVDGIAQGSLTTYTFTNVQMNHTIEAQFQPSLTTYTIRAGAGEGGAITPNGEIHITQGTDKTFTVAPNTGYQIAQVYVDGIAQGSITTYTFTNVQMNHTIEAQFQKILTTSYFGFEEFGGSWHDATQTITDNMAWAAAAANILKWAGWDTPIYETAQAIFENMETHWTDDLGDVKYGWSWWLNGYQPTIEESPSQVDFTGSGNYWGEYNFFDYFYEDWANFSDGQWSNGSHLMETIKNYLHSGYGVTLNAYGNDGVHDLAVWGYEFDDFGNYTGLWVTDSKDTLNAMILLSVDMAGGWWYLDIYENNWVIRGVQAIDCRTEIAPVPEPATLLLIGLGFLGIIAIKRRIITH</sequence>
<dbReference type="InterPro" id="IPR038765">
    <property type="entry name" value="Papain-like_cys_pep_sf"/>
</dbReference>
<keyword evidence="5" id="KW-1185">Reference proteome</keyword>
<gene>
    <name evidence="4" type="ORF">U27_06395</name>
</gene>
<accession>A0A081C4A6</accession>
<dbReference type="InterPro" id="IPR013424">
    <property type="entry name" value="Ice-binding_C"/>
</dbReference>
<feature type="domain" description="Bacterial repeat" evidence="3">
    <location>
        <begin position="914"/>
        <end position="985"/>
    </location>
</feature>
<organism evidence="4">
    <name type="scientific">Vecturithrix granuli</name>
    <dbReference type="NCBI Taxonomy" id="1499967"/>
    <lineage>
        <taxon>Bacteria</taxon>
        <taxon>Candidatus Moduliflexota</taxon>
        <taxon>Candidatus Vecturitrichia</taxon>
        <taxon>Candidatus Vecturitrichales</taxon>
        <taxon>Candidatus Vecturitrichaceae</taxon>
        <taxon>Candidatus Vecturithrix</taxon>
    </lineage>
</organism>
<dbReference type="HOGENOM" id="CLU_261059_0_0_0"/>
<feature type="transmembrane region" description="Helical" evidence="1">
    <location>
        <begin position="12"/>
        <end position="31"/>
    </location>
</feature>
<proteinExistence type="predicted"/>
<dbReference type="Proteomes" id="UP000030661">
    <property type="component" value="Unassembled WGS sequence"/>
</dbReference>
<feature type="domain" description="Ice-binding protein C-terminal" evidence="2">
    <location>
        <begin position="1279"/>
        <end position="1302"/>
    </location>
</feature>
<keyword evidence="1" id="KW-0472">Membrane</keyword>
<evidence type="ECO:0000313" key="4">
    <source>
        <dbReference type="EMBL" id="GAK59411.1"/>
    </source>
</evidence>
<evidence type="ECO:0000256" key="1">
    <source>
        <dbReference type="SAM" id="Phobius"/>
    </source>
</evidence>
<dbReference type="Pfam" id="PF18998">
    <property type="entry name" value="Flg_new_2"/>
    <property type="match status" value="4"/>
</dbReference>
<dbReference type="Gene3D" id="2.60.40.10">
    <property type="entry name" value="Immunoglobulins"/>
    <property type="match status" value="1"/>
</dbReference>
<evidence type="ECO:0008006" key="6">
    <source>
        <dbReference type="Google" id="ProtNLM"/>
    </source>
</evidence>
<dbReference type="InterPro" id="IPR036116">
    <property type="entry name" value="FN3_sf"/>
</dbReference>
<dbReference type="eggNOG" id="COG4447">
    <property type="taxonomic scope" value="Bacteria"/>
</dbReference>
<dbReference type="NCBIfam" id="TIGR02595">
    <property type="entry name" value="PEP_CTERM"/>
    <property type="match status" value="1"/>
</dbReference>
<feature type="domain" description="Bacterial repeat" evidence="3">
    <location>
        <begin position="990"/>
        <end position="1062"/>
    </location>
</feature>
<dbReference type="Gene3D" id="3.90.70.10">
    <property type="entry name" value="Cysteine proteinases"/>
    <property type="match status" value="1"/>
</dbReference>
<dbReference type="STRING" id="1499967.U27_06395"/>
<dbReference type="Pfam" id="PF07589">
    <property type="entry name" value="PEP-CTERM"/>
    <property type="match status" value="1"/>
</dbReference>
<reference evidence="4" key="1">
    <citation type="journal article" date="2015" name="PeerJ">
        <title>First genomic representation of candidate bacterial phylum KSB3 points to enhanced environmental sensing as a trigger of wastewater bulking.</title>
        <authorList>
            <person name="Sekiguchi Y."/>
            <person name="Ohashi A."/>
            <person name="Parks D.H."/>
            <person name="Yamauchi T."/>
            <person name="Tyson G.W."/>
            <person name="Hugenholtz P."/>
        </authorList>
    </citation>
    <scope>NUCLEOTIDE SEQUENCE [LARGE SCALE GENOMIC DNA]</scope>
</reference>
<feature type="domain" description="Bacterial repeat" evidence="3">
    <location>
        <begin position="762"/>
        <end position="835"/>
    </location>
</feature>
<keyword evidence="1" id="KW-0812">Transmembrane</keyword>
<evidence type="ECO:0000259" key="3">
    <source>
        <dbReference type="Pfam" id="PF18998"/>
    </source>
</evidence>
<keyword evidence="1" id="KW-1133">Transmembrane helix</keyword>
<name>A0A081C4A6_VECG1</name>
<feature type="domain" description="Bacterial repeat" evidence="3">
    <location>
        <begin position="838"/>
        <end position="909"/>
    </location>
</feature>
<evidence type="ECO:0000313" key="5">
    <source>
        <dbReference type="Proteomes" id="UP000030661"/>
    </source>
</evidence>
<dbReference type="EMBL" id="DF820470">
    <property type="protein sequence ID" value="GAK59411.1"/>
    <property type="molecule type" value="Genomic_DNA"/>
</dbReference>
<dbReference type="InterPro" id="IPR013783">
    <property type="entry name" value="Ig-like_fold"/>
</dbReference>
<evidence type="ECO:0000259" key="2">
    <source>
        <dbReference type="Pfam" id="PF07589"/>
    </source>
</evidence>
<feature type="transmembrane region" description="Helical" evidence="1">
    <location>
        <begin position="1283"/>
        <end position="1299"/>
    </location>
</feature>
<dbReference type="SUPFAM" id="SSF54001">
    <property type="entry name" value="Cysteine proteinases"/>
    <property type="match status" value="1"/>
</dbReference>